<keyword evidence="5" id="KW-0627">Porphyrin biosynthesis</keyword>
<evidence type="ECO:0000256" key="2">
    <source>
        <dbReference type="ARBA" id="ARBA00022603"/>
    </source>
</evidence>
<evidence type="ECO:0000256" key="6">
    <source>
        <dbReference type="RuleBase" id="RU003960"/>
    </source>
</evidence>
<feature type="compositionally biased region" description="Low complexity" evidence="7">
    <location>
        <begin position="301"/>
        <end position="317"/>
    </location>
</feature>
<dbReference type="EC" id="2.1.1.107" evidence="1"/>
<evidence type="ECO:0000256" key="8">
    <source>
        <dbReference type="SAM" id="SignalP"/>
    </source>
</evidence>
<dbReference type="InterPro" id="IPR006366">
    <property type="entry name" value="CobA/CysG_C"/>
</dbReference>
<keyword evidence="11" id="KW-1185">Reference proteome</keyword>
<evidence type="ECO:0000256" key="1">
    <source>
        <dbReference type="ARBA" id="ARBA00012162"/>
    </source>
</evidence>
<feature type="chain" id="PRO_5035259798" description="uroporphyrinogen-III C-methyltransferase" evidence="8">
    <location>
        <begin position="23"/>
        <end position="533"/>
    </location>
</feature>
<evidence type="ECO:0000259" key="9">
    <source>
        <dbReference type="Pfam" id="PF00590"/>
    </source>
</evidence>
<comment type="similarity">
    <text evidence="6">Belongs to the precorrin methyltransferase family.</text>
</comment>
<protein>
    <recommendedName>
        <fullName evidence="1">uroporphyrinogen-III C-methyltransferase</fullName>
        <ecNumber evidence="1">2.1.1.107</ecNumber>
    </recommendedName>
</protein>
<dbReference type="SUPFAM" id="SSF53790">
    <property type="entry name" value="Tetrapyrrole methylase"/>
    <property type="match status" value="2"/>
</dbReference>
<feature type="domain" description="Tetrapyrrole methylase" evidence="9">
    <location>
        <begin position="127"/>
        <end position="312"/>
    </location>
</feature>
<dbReference type="Gene3D" id="3.30.950.10">
    <property type="entry name" value="Methyltransferase, Cobalt-precorrin-4 Transmethylase, Domain 2"/>
    <property type="match status" value="2"/>
</dbReference>
<feature type="compositionally biased region" description="Low complexity" evidence="7">
    <location>
        <begin position="326"/>
        <end position="350"/>
    </location>
</feature>
<dbReference type="OrthoDB" id="508204at2759"/>
<keyword evidence="2 6" id="KW-0489">Methyltransferase</keyword>
<dbReference type="InterPro" id="IPR035996">
    <property type="entry name" value="4pyrrol_Methylase_sf"/>
</dbReference>
<keyword evidence="8" id="KW-0732">Signal</keyword>
<dbReference type="InterPro" id="IPR003043">
    <property type="entry name" value="Uropor_MeTrfase_CS"/>
</dbReference>
<sequence>MRTVRLASLLAVGVLVATLASASAMAAGRVGARARAPRPTTRCPPRARAARGAFAITALTSPREAADDNGASFGLTDDHLASFGAARDAALSRAAAAADAASERRDRAPGVDGGANGDRGFEGPSSVYLVGCGPGDPELLTLKAFRLLATAELVLYDRLVSADILRCASPSATLVYVGKERDLHSRTQHEIHRLLWWYARQRRLVVRLKGGDPTVFGRGGEELSYLEERGVPVHIVPGITAAAGVAATLGVPLTHRDFADSVRFVTGHSRAADEPLTAAADAVAVAAREAAAAADAGLQAPRAPAAGGQSAGAAAVEPRARPPPADGGAATAAACAAADGGDGGEAAAARARAERRALARRAGSTDADLARTGPEGGEATSPHPPPQLDLDFAKLACERTTLVVYMGLATLPQLAAGLVAAGLPADIPAVAVQEGTSARQRVVRAPLGALPAAVAAARLRSPTLIVIGHVVGVLTDARVAQSAAEARACGDGASIFGFLTDGLELVGPERRAALRRRALVTPPAPEAPTPARP</sequence>
<dbReference type="GO" id="GO:0004851">
    <property type="term" value="F:uroporphyrin-III C-methyltransferase activity"/>
    <property type="evidence" value="ECO:0007669"/>
    <property type="project" value="UniProtKB-EC"/>
</dbReference>
<dbReference type="GO" id="GO:0019354">
    <property type="term" value="P:siroheme biosynthetic process"/>
    <property type="evidence" value="ECO:0007669"/>
    <property type="project" value="InterPro"/>
</dbReference>
<dbReference type="FunFam" id="3.40.1010.10:FF:000001">
    <property type="entry name" value="Siroheme synthase"/>
    <property type="match status" value="1"/>
</dbReference>
<dbReference type="PANTHER" id="PTHR45790:SF3">
    <property type="entry name" value="S-ADENOSYL-L-METHIONINE-DEPENDENT UROPORPHYRINOGEN III METHYLTRANSFERASE, CHLOROPLASTIC"/>
    <property type="match status" value="1"/>
</dbReference>
<dbReference type="InterPro" id="IPR014776">
    <property type="entry name" value="4pyrrole_Mease_sub2"/>
</dbReference>
<keyword evidence="4" id="KW-0949">S-adenosyl-L-methionine</keyword>
<keyword evidence="3 6" id="KW-0808">Transferase</keyword>
<feature type="signal peptide" evidence="8">
    <location>
        <begin position="1"/>
        <end position="22"/>
    </location>
</feature>
<organism evidence="10 11">
    <name type="scientific">Diacronema lutheri</name>
    <name type="common">Unicellular marine alga</name>
    <name type="synonym">Monochrysis lutheri</name>
    <dbReference type="NCBI Taxonomy" id="2081491"/>
    <lineage>
        <taxon>Eukaryota</taxon>
        <taxon>Haptista</taxon>
        <taxon>Haptophyta</taxon>
        <taxon>Pavlovophyceae</taxon>
        <taxon>Pavlovales</taxon>
        <taxon>Pavlovaceae</taxon>
        <taxon>Diacronema</taxon>
    </lineage>
</organism>
<evidence type="ECO:0000313" key="10">
    <source>
        <dbReference type="EMBL" id="KAG8457957.1"/>
    </source>
</evidence>
<evidence type="ECO:0000313" key="11">
    <source>
        <dbReference type="Proteomes" id="UP000751190"/>
    </source>
</evidence>
<reference evidence="10" key="1">
    <citation type="submission" date="2021-05" db="EMBL/GenBank/DDBJ databases">
        <title>The genome of the haptophyte Pavlova lutheri (Diacronema luteri, Pavlovales) - a model for lipid biosynthesis in eukaryotic algae.</title>
        <authorList>
            <person name="Hulatt C.J."/>
            <person name="Posewitz M.C."/>
        </authorList>
    </citation>
    <scope>NUCLEOTIDE SEQUENCE</scope>
    <source>
        <strain evidence="10">NIVA-4/92</strain>
    </source>
</reference>
<evidence type="ECO:0000256" key="4">
    <source>
        <dbReference type="ARBA" id="ARBA00022691"/>
    </source>
</evidence>
<feature type="region of interest" description="Disordered" evidence="7">
    <location>
        <begin position="301"/>
        <end position="387"/>
    </location>
</feature>
<dbReference type="InterPro" id="IPR014777">
    <property type="entry name" value="4pyrrole_Mease_sub1"/>
</dbReference>
<gene>
    <name evidence="10" type="ORF">KFE25_012023</name>
</gene>
<evidence type="ECO:0000256" key="3">
    <source>
        <dbReference type="ARBA" id="ARBA00022679"/>
    </source>
</evidence>
<dbReference type="GO" id="GO:0032259">
    <property type="term" value="P:methylation"/>
    <property type="evidence" value="ECO:0007669"/>
    <property type="project" value="UniProtKB-KW"/>
</dbReference>
<dbReference type="EMBL" id="JAGTXO010000060">
    <property type="protein sequence ID" value="KAG8457957.1"/>
    <property type="molecule type" value="Genomic_DNA"/>
</dbReference>
<dbReference type="Pfam" id="PF00590">
    <property type="entry name" value="TP_methylase"/>
    <property type="match status" value="1"/>
</dbReference>
<dbReference type="NCBIfam" id="TIGR01469">
    <property type="entry name" value="cobA_cysG_Cterm"/>
    <property type="match status" value="1"/>
</dbReference>
<proteinExistence type="inferred from homology"/>
<dbReference type="Proteomes" id="UP000751190">
    <property type="component" value="Unassembled WGS sequence"/>
</dbReference>
<dbReference type="Gene3D" id="3.40.1010.10">
    <property type="entry name" value="Cobalt-precorrin-4 Transmethylase, Domain 1"/>
    <property type="match status" value="1"/>
</dbReference>
<evidence type="ECO:0000256" key="5">
    <source>
        <dbReference type="ARBA" id="ARBA00023244"/>
    </source>
</evidence>
<dbReference type="CDD" id="cd11642">
    <property type="entry name" value="SUMT"/>
    <property type="match status" value="1"/>
</dbReference>
<comment type="caution">
    <text evidence="10">The sequence shown here is derived from an EMBL/GenBank/DDBJ whole genome shotgun (WGS) entry which is preliminary data.</text>
</comment>
<name>A0A8J6C0J4_DIALT</name>
<dbReference type="NCBIfam" id="NF004790">
    <property type="entry name" value="PRK06136.1"/>
    <property type="match status" value="1"/>
</dbReference>
<dbReference type="PANTHER" id="PTHR45790">
    <property type="entry name" value="SIROHEME SYNTHASE-RELATED"/>
    <property type="match status" value="1"/>
</dbReference>
<dbReference type="InterPro" id="IPR050161">
    <property type="entry name" value="Siro_Cobalamin_biosynth"/>
</dbReference>
<dbReference type="AlphaFoldDB" id="A0A8J6C0J4"/>
<evidence type="ECO:0000256" key="7">
    <source>
        <dbReference type="SAM" id="MobiDB-lite"/>
    </source>
</evidence>
<accession>A0A8J6C0J4</accession>
<dbReference type="InterPro" id="IPR000878">
    <property type="entry name" value="4pyrrol_Mease"/>
</dbReference>
<dbReference type="PROSITE" id="PS00840">
    <property type="entry name" value="SUMT_2"/>
    <property type="match status" value="1"/>
</dbReference>